<reference evidence="2 4" key="3">
    <citation type="submission" date="2019-07" db="EMBL/GenBank/DDBJ databases">
        <title>Whole genome shotgun sequence of Methylobacterium oxalidis NBRC 107715.</title>
        <authorList>
            <person name="Hosoyama A."/>
            <person name="Uohara A."/>
            <person name="Ohji S."/>
            <person name="Ichikawa N."/>
        </authorList>
    </citation>
    <scope>NUCLEOTIDE SEQUENCE [LARGE SCALE GENOMIC DNA]</scope>
    <source>
        <strain evidence="2 4">NBRC 107715</strain>
    </source>
</reference>
<dbReference type="PANTHER" id="PTHR30419">
    <property type="entry name" value="HTH-TYPE TRANSCRIPTIONAL REGULATOR YBHD"/>
    <property type="match status" value="1"/>
</dbReference>
<dbReference type="PANTHER" id="PTHR30419:SF31">
    <property type="entry name" value="BLR3139 PROTEIN"/>
    <property type="match status" value="1"/>
</dbReference>
<dbReference type="EMBL" id="BSPK01000034">
    <property type="protein sequence ID" value="GLS64261.1"/>
    <property type="molecule type" value="Genomic_DNA"/>
</dbReference>
<dbReference type="Proteomes" id="UP001156856">
    <property type="component" value="Unassembled WGS sequence"/>
</dbReference>
<organism evidence="2 4">
    <name type="scientific">Methylobacterium oxalidis</name>
    <dbReference type="NCBI Taxonomy" id="944322"/>
    <lineage>
        <taxon>Bacteria</taxon>
        <taxon>Pseudomonadati</taxon>
        <taxon>Pseudomonadota</taxon>
        <taxon>Alphaproteobacteria</taxon>
        <taxon>Hyphomicrobiales</taxon>
        <taxon>Methylobacteriaceae</taxon>
        <taxon>Methylobacterium</taxon>
    </lineage>
</organism>
<reference evidence="3" key="4">
    <citation type="submission" date="2023-01" db="EMBL/GenBank/DDBJ databases">
        <title>Draft genome sequence of Methylobacterium oxalidis strain NBRC 107715.</title>
        <authorList>
            <person name="Sun Q."/>
            <person name="Mori K."/>
        </authorList>
    </citation>
    <scope>NUCLEOTIDE SEQUENCE</scope>
    <source>
        <strain evidence="3">NBRC 107715</strain>
    </source>
</reference>
<evidence type="ECO:0000259" key="1">
    <source>
        <dbReference type="Pfam" id="PF03466"/>
    </source>
</evidence>
<dbReference type="InterPro" id="IPR050950">
    <property type="entry name" value="HTH-type_LysR_regulators"/>
</dbReference>
<evidence type="ECO:0000313" key="3">
    <source>
        <dbReference type="EMBL" id="GLS64261.1"/>
    </source>
</evidence>
<gene>
    <name evidence="3" type="ORF">GCM10007888_26420</name>
    <name evidence="2" type="ORF">MOX02_55510</name>
</gene>
<accession>A0A512JC49</accession>
<dbReference type="Proteomes" id="UP000321960">
    <property type="component" value="Unassembled WGS sequence"/>
</dbReference>
<evidence type="ECO:0000313" key="5">
    <source>
        <dbReference type="Proteomes" id="UP001156856"/>
    </source>
</evidence>
<reference evidence="5" key="2">
    <citation type="journal article" date="2019" name="Int. J. Syst. Evol. Microbiol.">
        <title>The Global Catalogue of Microorganisms (GCM) 10K type strain sequencing project: providing services to taxonomists for standard genome sequencing and annotation.</title>
        <authorList>
            <consortium name="The Broad Institute Genomics Platform"/>
            <consortium name="The Broad Institute Genome Sequencing Center for Infectious Disease"/>
            <person name="Wu L."/>
            <person name="Ma J."/>
        </authorList>
    </citation>
    <scope>NUCLEOTIDE SEQUENCE [LARGE SCALE GENOMIC DNA]</scope>
    <source>
        <strain evidence="5">NBRC 107715</strain>
    </source>
</reference>
<proteinExistence type="predicted"/>
<comment type="caution">
    <text evidence="2">The sequence shown here is derived from an EMBL/GenBank/DDBJ whole genome shotgun (WGS) entry which is preliminary data.</text>
</comment>
<dbReference type="EMBL" id="BJZU01000159">
    <property type="protein sequence ID" value="GEP07513.1"/>
    <property type="molecule type" value="Genomic_DNA"/>
</dbReference>
<evidence type="ECO:0000313" key="4">
    <source>
        <dbReference type="Proteomes" id="UP000321960"/>
    </source>
</evidence>
<name>A0A512JC49_9HYPH</name>
<dbReference type="InterPro" id="IPR005119">
    <property type="entry name" value="LysR_subst-bd"/>
</dbReference>
<dbReference type="GO" id="GO:0005829">
    <property type="term" value="C:cytosol"/>
    <property type="evidence" value="ECO:0007669"/>
    <property type="project" value="TreeGrafter"/>
</dbReference>
<feature type="domain" description="LysR substrate-binding" evidence="1">
    <location>
        <begin position="2"/>
        <end position="136"/>
    </location>
</feature>
<dbReference type="GO" id="GO:0006355">
    <property type="term" value="P:regulation of DNA-templated transcription"/>
    <property type="evidence" value="ECO:0007669"/>
    <property type="project" value="TreeGrafter"/>
</dbReference>
<reference evidence="3" key="1">
    <citation type="journal article" date="2014" name="Int. J. Syst. Evol. Microbiol.">
        <title>Complete genome of a new Firmicutes species belonging to the dominant human colonic microbiota ('Ruminococcus bicirculans') reveals two chromosomes and a selective capacity to utilize plant glucans.</title>
        <authorList>
            <consortium name="NISC Comparative Sequencing Program"/>
            <person name="Wegmann U."/>
            <person name="Louis P."/>
            <person name="Goesmann A."/>
            <person name="Henrissat B."/>
            <person name="Duncan S.H."/>
            <person name="Flint H.J."/>
        </authorList>
    </citation>
    <scope>NUCLEOTIDE SEQUENCE</scope>
    <source>
        <strain evidence="3">NBRC 107715</strain>
    </source>
</reference>
<dbReference type="Pfam" id="PF03466">
    <property type="entry name" value="LysR_substrate"/>
    <property type="match status" value="1"/>
</dbReference>
<sequence length="192" mass="21041">MAVPLYQEEYRLITAADGPCGDCARVTWAEVGRLTLCLLTPNMQNRRTIDQQIRATGREPAPTLETNLMILLMTHVRTLRWASIMPAALADLLPAQEGLRAIPIVEPTLTHMIGLVALQREPATPLVTSLMAVARQLGRSLGRGTVTTQEGALDRYGRRAQRCGRCGICQTLSILSIHRSNTAVFEADQPAD</sequence>
<dbReference type="Gene3D" id="3.40.190.290">
    <property type="match status" value="1"/>
</dbReference>
<dbReference type="AlphaFoldDB" id="A0A512JC49"/>
<protein>
    <recommendedName>
        <fullName evidence="1">LysR substrate-binding domain-containing protein</fullName>
    </recommendedName>
</protein>
<evidence type="ECO:0000313" key="2">
    <source>
        <dbReference type="EMBL" id="GEP07513.1"/>
    </source>
</evidence>
<dbReference type="CDD" id="cd05466">
    <property type="entry name" value="PBP2_LTTR_substrate"/>
    <property type="match status" value="1"/>
</dbReference>
<dbReference type="SUPFAM" id="SSF53850">
    <property type="entry name" value="Periplasmic binding protein-like II"/>
    <property type="match status" value="1"/>
</dbReference>
<keyword evidence="5" id="KW-1185">Reference proteome</keyword>